<evidence type="ECO:0000313" key="5">
    <source>
        <dbReference type="EMBL" id="BDQ37269.1"/>
    </source>
</evidence>
<feature type="domain" description="HipA-like C-terminal" evidence="4">
    <location>
        <begin position="175"/>
        <end position="385"/>
    </location>
</feature>
<reference evidence="5 6" key="1">
    <citation type="submission" date="2022-08" db="EMBL/GenBank/DDBJ databases">
        <title>Genome Sequence of the sulphate-reducing bacterium, Pseudodesulfovibrio sp. SYK.</title>
        <authorList>
            <person name="Kondo R."/>
            <person name="Kataoka T."/>
        </authorList>
    </citation>
    <scope>NUCLEOTIDE SEQUENCE [LARGE SCALE GENOMIC DNA]</scope>
    <source>
        <strain evidence="5 6">SYK</strain>
    </source>
</reference>
<dbReference type="Gene3D" id="1.10.1070.20">
    <property type="match status" value="1"/>
</dbReference>
<dbReference type="InterPro" id="IPR052028">
    <property type="entry name" value="HipA_Ser/Thr_kinase"/>
</dbReference>
<keyword evidence="2" id="KW-0808">Transferase</keyword>
<comment type="similarity">
    <text evidence="1">Belongs to the HipA Ser/Thr kinase family.</text>
</comment>
<proteinExistence type="inferred from homology"/>
<keyword evidence="3 5" id="KW-0418">Kinase</keyword>
<dbReference type="RefSeq" id="WP_281763126.1">
    <property type="nucleotide sequence ID" value="NZ_AP026709.1"/>
</dbReference>
<organism evidence="5 6">
    <name type="scientific">Pseudodesulfovibrio nedwellii</name>
    <dbReference type="NCBI Taxonomy" id="2973072"/>
    <lineage>
        <taxon>Bacteria</taxon>
        <taxon>Pseudomonadati</taxon>
        <taxon>Thermodesulfobacteriota</taxon>
        <taxon>Desulfovibrionia</taxon>
        <taxon>Desulfovibrionales</taxon>
        <taxon>Desulfovibrionaceae</taxon>
    </lineage>
</organism>
<dbReference type="PANTHER" id="PTHR37419:SF8">
    <property type="entry name" value="TOXIN YJJJ"/>
    <property type="match status" value="1"/>
</dbReference>
<dbReference type="Pfam" id="PF07804">
    <property type="entry name" value="HipA_C"/>
    <property type="match status" value="1"/>
</dbReference>
<sequence>MAKKIYVYVDLQEGIHPVGTLWVHANNAGESASFEYAPEWRNSPSKFSLEPALEVGEGAFHTDAGKSLFGSIGDSAPDRWGRVLMKRREAHAAKVEKRNPRLLHDSDYLLMVNDFSRQGALRFAETKNGPFMAADTNDSIPPVVDLRRLLNASERIQARQELDQDIKDLVDPGASLGGARPKASVIDTNGDLLIAKFPSRNDDWDVELWEYLSFKMAERAGIPTPATRLEKINDKNVLLLKRFGRRKKGIRIPFLSAMSMLSYSDGTHGSYIELAEILARYGSETTLDQKDLWRRMVFNIMISNVDDHLRNHGFLYDGSAGWRLSPLYDLEPTPTHDKPRVLHTYIDMYNGTASLDLAYSVADEFDLNLNEARKIAKEVAEATRNWAYEAGRLGADKNDIETMSSAFNHDDLKLGLKAKVVIGNSRA</sequence>
<evidence type="ECO:0000259" key="4">
    <source>
        <dbReference type="Pfam" id="PF07804"/>
    </source>
</evidence>
<name>A0ABM8B140_9BACT</name>
<gene>
    <name evidence="5" type="ORF">SYK_16290</name>
</gene>
<dbReference type="GO" id="GO:0016301">
    <property type="term" value="F:kinase activity"/>
    <property type="evidence" value="ECO:0007669"/>
    <property type="project" value="UniProtKB-KW"/>
</dbReference>
<evidence type="ECO:0000256" key="2">
    <source>
        <dbReference type="ARBA" id="ARBA00022679"/>
    </source>
</evidence>
<protein>
    <submittedName>
        <fullName evidence="5">Phosphatidylinositol kinase</fullName>
    </submittedName>
</protein>
<dbReference type="Proteomes" id="UP001317742">
    <property type="component" value="Chromosome"/>
</dbReference>
<evidence type="ECO:0000313" key="6">
    <source>
        <dbReference type="Proteomes" id="UP001317742"/>
    </source>
</evidence>
<accession>A0ABM8B140</accession>
<dbReference type="PANTHER" id="PTHR37419">
    <property type="entry name" value="SERINE/THREONINE-PROTEIN KINASE TOXIN HIPA"/>
    <property type="match status" value="1"/>
</dbReference>
<evidence type="ECO:0000256" key="1">
    <source>
        <dbReference type="ARBA" id="ARBA00010164"/>
    </source>
</evidence>
<dbReference type="InterPro" id="IPR012893">
    <property type="entry name" value="HipA-like_C"/>
</dbReference>
<dbReference type="EMBL" id="AP026709">
    <property type="protein sequence ID" value="BDQ37269.1"/>
    <property type="molecule type" value="Genomic_DNA"/>
</dbReference>
<evidence type="ECO:0000256" key="3">
    <source>
        <dbReference type="ARBA" id="ARBA00022777"/>
    </source>
</evidence>
<keyword evidence="6" id="KW-1185">Reference proteome</keyword>